<comment type="caution">
    <text evidence="1">The sequence shown here is derived from an EMBL/GenBank/DDBJ whole genome shotgun (WGS) entry which is preliminary data.</text>
</comment>
<dbReference type="EMBL" id="JABELV010000093">
    <property type="protein sequence ID" value="KAG7531350.1"/>
    <property type="molecule type" value="Genomic_DNA"/>
</dbReference>
<gene>
    <name evidence="1" type="ORF">FFLO_04411</name>
</gene>
<name>A0A8K0NPY0_9TREE</name>
<sequence length="199" mass="22520">MFKVGDEGTSPWCMLPDKGSLTVTGINNQELIRDTRNTTNFVKQGTEFTELVSQGRKVKNNGSRTAKWPWVLGTALRDIWAQDEMWAGQVDRCRGNFGCREIAASYLNVLNGGRRIALAGLRDEDVPRSKVVMRHANETPVVILTPEPEGVWAFLGQKEVDGSPDDLFEIWNHRTGQKQDCKWHNETRALYIADLRYGL</sequence>
<protein>
    <submittedName>
        <fullName evidence="1">Uncharacterized protein</fullName>
    </submittedName>
</protein>
<organism evidence="1 2">
    <name type="scientific">Filobasidium floriforme</name>
    <dbReference type="NCBI Taxonomy" id="5210"/>
    <lineage>
        <taxon>Eukaryota</taxon>
        <taxon>Fungi</taxon>
        <taxon>Dikarya</taxon>
        <taxon>Basidiomycota</taxon>
        <taxon>Agaricomycotina</taxon>
        <taxon>Tremellomycetes</taxon>
        <taxon>Filobasidiales</taxon>
        <taxon>Filobasidiaceae</taxon>
        <taxon>Filobasidium</taxon>
    </lineage>
</organism>
<dbReference type="Proteomes" id="UP000812966">
    <property type="component" value="Unassembled WGS sequence"/>
</dbReference>
<reference evidence="1" key="1">
    <citation type="submission" date="2020-04" db="EMBL/GenBank/DDBJ databases">
        <title>Analysis of mating type loci in Filobasidium floriforme.</title>
        <authorList>
            <person name="Nowrousian M."/>
        </authorList>
    </citation>
    <scope>NUCLEOTIDE SEQUENCE</scope>
    <source>
        <strain evidence="1">CBS 6242</strain>
    </source>
</reference>
<evidence type="ECO:0000313" key="2">
    <source>
        <dbReference type="Proteomes" id="UP000812966"/>
    </source>
</evidence>
<accession>A0A8K0NPY0</accession>
<dbReference type="AlphaFoldDB" id="A0A8K0NPY0"/>
<proteinExistence type="predicted"/>
<evidence type="ECO:0000313" key="1">
    <source>
        <dbReference type="EMBL" id="KAG7531350.1"/>
    </source>
</evidence>
<keyword evidence="2" id="KW-1185">Reference proteome</keyword>